<organism evidence="4 5">
    <name type="scientific">Oncorhynchus mykiss</name>
    <name type="common">Rainbow trout</name>
    <name type="synonym">Salmo gairdneri</name>
    <dbReference type="NCBI Taxonomy" id="8022"/>
    <lineage>
        <taxon>Eukaryota</taxon>
        <taxon>Metazoa</taxon>
        <taxon>Chordata</taxon>
        <taxon>Craniata</taxon>
        <taxon>Vertebrata</taxon>
        <taxon>Euteleostomi</taxon>
        <taxon>Actinopterygii</taxon>
        <taxon>Neopterygii</taxon>
        <taxon>Teleostei</taxon>
        <taxon>Protacanthopterygii</taxon>
        <taxon>Salmoniformes</taxon>
        <taxon>Salmonidae</taxon>
        <taxon>Salmoninae</taxon>
        <taxon>Oncorhynchus</taxon>
    </lineage>
</organism>
<comment type="similarity">
    <text evidence="1">Belongs to the ephrin family.</text>
</comment>
<dbReference type="AlphaFoldDB" id="A0A060YRC4"/>
<comment type="caution">
    <text evidence="1">Lacks conserved residue(s) required for the propagation of feature annotation.</text>
</comment>
<evidence type="ECO:0000313" key="5">
    <source>
        <dbReference type="Proteomes" id="UP000193380"/>
    </source>
</evidence>
<reference evidence="4" key="2">
    <citation type="submission" date="2014-03" db="EMBL/GenBank/DDBJ databases">
        <authorList>
            <person name="Genoscope - CEA"/>
        </authorList>
    </citation>
    <scope>NUCLEOTIDE SEQUENCE</scope>
</reference>
<dbReference type="GO" id="GO:0016020">
    <property type="term" value="C:membrane"/>
    <property type="evidence" value="ECO:0007669"/>
    <property type="project" value="InterPro"/>
</dbReference>
<dbReference type="PROSITE" id="PS51551">
    <property type="entry name" value="EPHRIN_RBD_2"/>
    <property type="match status" value="1"/>
</dbReference>
<feature type="transmembrane region" description="Helical" evidence="2">
    <location>
        <begin position="21"/>
        <end position="44"/>
    </location>
</feature>
<keyword evidence="2" id="KW-1133">Transmembrane helix</keyword>
<feature type="domain" description="Ephrin RBD" evidence="3">
    <location>
        <begin position="50"/>
        <end position="63"/>
    </location>
</feature>
<keyword evidence="2" id="KW-0812">Transmembrane</keyword>
<dbReference type="EMBL" id="FR912640">
    <property type="protein sequence ID" value="CDQ92029.1"/>
    <property type="molecule type" value="Genomic_DNA"/>
</dbReference>
<evidence type="ECO:0000313" key="4">
    <source>
        <dbReference type="EMBL" id="CDQ92029.1"/>
    </source>
</evidence>
<protein>
    <recommendedName>
        <fullName evidence="3">Ephrin RBD domain-containing protein</fullName>
    </recommendedName>
</protein>
<proteinExistence type="inferred from homology"/>
<dbReference type="InterPro" id="IPR001799">
    <property type="entry name" value="Ephrin_RBD"/>
</dbReference>
<gene>
    <name evidence="4" type="ORF">GSONMT00059994001</name>
</gene>
<keyword evidence="2" id="KW-0472">Membrane</keyword>
<dbReference type="STRING" id="8022.A0A060YRC4"/>
<accession>A0A060YRC4</accession>
<reference evidence="4" key="1">
    <citation type="journal article" date="2014" name="Nat. Commun.">
        <title>The rainbow trout genome provides novel insights into evolution after whole-genome duplication in vertebrates.</title>
        <authorList>
            <person name="Berthelot C."/>
            <person name="Brunet F."/>
            <person name="Chalopin D."/>
            <person name="Juanchich A."/>
            <person name="Bernard M."/>
            <person name="Noel B."/>
            <person name="Bento P."/>
            <person name="Da Silva C."/>
            <person name="Labadie K."/>
            <person name="Alberti A."/>
            <person name="Aury J.M."/>
            <person name="Louis A."/>
            <person name="Dehais P."/>
            <person name="Bardou P."/>
            <person name="Montfort J."/>
            <person name="Klopp C."/>
            <person name="Cabau C."/>
            <person name="Gaspin C."/>
            <person name="Thorgaard G.H."/>
            <person name="Boussaha M."/>
            <person name="Quillet E."/>
            <person name="Guyomard R."/>
            <person name="Galiana D."/>
            <person name="Bobe J."/>
            <person name="Volff J.N."/>
            <person name="Genet C."/>
            <person name="Wincker P."/>
            <person name="Jaillon O."/>
            <person name="Roest Crollius H."/>
            <person name="Guiguen Y."/>
        </authorList>
    </citation>
    <scope>NUCLEOTIDE SEQUENCE [LARGE SCALE GENOMIC DNA]</scope>
</reference>
<evidence type="ECO:0000256" key="2">
    <source>
        <dbReference type="SAM" id="Phobius"/>
    </source>
</evidence>
<dbReference type="PaxDb" id="8022-A0A060YRC4"/>
<dbReference type="Proteomes" id="UP000193380">
    <property type="component" value="Unassembled WGS sequence"/>
</dbReference>
<name>A0A060YRC4_ONCMY</name>
<sequence length="63" mass="7162">MMCVTGWRSVSWTARPGQRSVCTCVTQVVLMCLTVLSSCLSVWAEDQIIFDHHAVYWNSTNPR</sequence>
<evidence type="ECO:0000256" key="1">
    <source>
        <dbReference type="PROSITE-ProRule" id="PRU00884"/>
    </source>
</evidence>
<evidence type="ECO:0000259" key="3">
    <source>
        <dbReference type="PROSITE" id="PS51551"/>
    </source>
</evidence>